<reference evidence="1 2" key="1">
    <citation type="journal article" date="2019" name="Sci. Rep.">
        <title>Nanopore sequencing improves the draft genome of the human pathogenic amoeba Naegleria fowleri.</title>
        <authorList>
            <person name="Liechti N."/>
            <person name="Schurch N."/>
            <person name="Bruggmann R."/>
            <person name="Wittwer M."/>
        </authorList>
    </citation>
    <scope>NUCLEOTIDE SEQUENCE [LARGE SCALE GENOMIC DNA]</scope>
    <source>
        <strain evidence="1 2">ATCC 30894</strain>
    </source>
</reference>
<dbReference type="AlphaFoldDB" id="A0A6A5BCC6"/>
<dbReference type="EMBL" id="VFQX01000074">
    <property type="protein sequence ID" value="KAF0971658.1"/>
    <property type="molecule type" value="Genomic_DNA"/>
</dbReference>
<sequence>MDCGDFHVVLLHEDAPVSIGGRNNAHQFIKDHDWNHEPFVTLDLNKYAFTNIFSGSNSIMWVRQKDVASKCQVEVNFITGEIERLPSVVYDKSSLGGVQVEKLVHQKADEILFGKD</sequence>
<evidence type="ECO:0000313" key="1">
    <source>
        <dbReference type="EMBL" id="KAF0971658.1"/>
    </source>
</evidence>
<dbReference type="VEuPathDB" id="AmoebaDB:FDP41_009881"/>
<keyword evidence="2" id="KW-1185">Reference proteome</keyword>
<dbReference type="RefSeq" id="XP_044556374.1">
    <property type="nucleotide sequence ID" value="XM_044713887.1"/>
</dbReference>
<accession>A0A6A5BCC6</accession>
<organism evidence="1 2">
    <name type="scientific">Naegleria fowleri</name>
    <name type="common">Brain eating amoeba</name>
    <dbReference type="NCBI Taxonomy" id="5763"/>
    <lineage>
        <taxon>Eukaryota</taxon>
        <taxon>Discoba</taxon>
        <taxon>Heterolobosea</taxon>
        <taxon>Tetramitia</taxon>
        <taxon>Eutetramitia</taxon>
        <taxon>Vahlkampfiidae</taxon>
        <taxon>Naegleria</taxon>
    </lineage>
</organism>
<gene>
    <name evidence="1" type="ORF">FDP41_009881</name>
</gene>
<dbReference type="Proteomes" id="UP000444721">
    <property type="component" value="Unassembled WGS sequence"/>
</dbReference>
<dbReference type="VEuPathDB" id="AmoebaDB:NfTy_080870"/>
<dbReference type="GeneID" id="68117096"/>
<comment type="caution">
    <text evidence="1">The sequence shown here is derived from an EMBL/GenBank/DDBJ whole genome shotgun (WGS) entry which is preliminary data.</text>
</comment>
<evidence type="ECO:0000313" key="2">
    <source>
        <dbReference type="Proteomes" id="UP000444721"/>
    </source>
</evidence>
<name>A0A6A5BCC6_NAEFO</name>
<proteinExistence type="predicted"/>
<protein>
    <submittedName>
        <fullName evidence="1">Uncharacterized protein</fullName>
    </submittedName>
</protein>